<feature type="domain" description="Tripartite ATP-independent periplasmic transporters DctQ component" evidence="10">
    <location>
        <begin position="23"/>
        <end position="152"/>
    </location>
</feature>
<dbReference type="GO" id="GO:0005886">
    <property type="term" value="C:plasma membrane"/>
    <property type="evidence" value="ECO:0007669"/>
    <property type="project" value="UniProtKB-SubCell"/>
</dbReference>
<feature type="transmembrane region" description="Helical" evidence="9">
    <location>
        <begin position="91"/>
        <end position="112"/>
    </location>
</feature>
<keyword evidence="3" id="KW-1003">Cell membrane</keyword>
<evidence type="ECO:0000256" key="9">
    <source>
        <dbReference type="RuleBase" id="RU369079"/>
    </source>
</evidence>
<evidence type="ECO:0000256" key="3">
    <source>
        <dbReference type="ARBA" id="ARBA00022475"/>
    </source>
</evidence>
<dbReference type="InterPro" id="IPR055348">
    <property type="entry name" value="DctQ"/>
</dbReference>
<organism evidence="11 12">
    <name type="scientific">Bradyrhizobium valentinum</name>
    <dbReference type="NCBI Taxonomy" id="1518501"/>
    <lineage>
        <taxon>Bacteria</taxon>
        <taxon>Pseudomonadati</taxon>
        <taxon>Pseudomonadota</taxon>
        <taxon>Alphaproteobacteria</taxon>
        <taxon>Hyphomicrobiales</taxon>
        <taxon>Nitrobacteraceae</taxon>
        <taxon>Bradyrhizobium</taxon>
    </lineage>
</organism>
<dbReference type="STRING" id="1518501.CQ10_04730"/>
<proteinExistence type="inferred from homology"/>
<evidence type="ECO:0000313" key="12">
    <source>
        <dbReference type="Proteomes" id="UP000051913"/>
    </source>
</evidence>
<comment type="subcellular location">
    <subcellularLocation>
        <location evidence="1 9">Cell inner membrane</location>
        <topology evidence="1 9">Multi-pass membrane protein</topology>
    </subcellularLocation>
</comment>
<name>A0A0R3LH37_9BRAD</name>
<dbReference type="Proteomes" id="UP000051913">
    <property type="component" value="Unassembled WGS sequence"/>
</dbReference>
<keyword evidence="7 9" id="KW-0472">Membrane</keyword>
<gene>
    <name evidence="11" type="ORF">CP49_01065</name>
</gene>
<keyword evidence="6 9" id="KW-1133">Transmembrane helix</keyword>
<dbReference type="Pfam" id="PF04290">
    <property type="entry name" value="DctQ"/>
    <property type="match status" value="1"/>
</dbReference>
<reference evidence="11 12" key="1">
    <citation type="submission" date="2014-03" db="EMBL/GenBank/DDBJ databases">
        <title>Bradyrhizobium valentinum sp. nov., isolated from effective nodules of Lupinus mariae-josephae, a lupine endemic of basic-lime soils in Eastern Spain.</title>
        <authorList>
            <person name="Duran D."/>
            <person name="Rey L."/>
            <person name="Navarro A."/>
            <person name="Busquets A."/>
            <person name="Imperial J."/>
            <person name="Ruiz-Argueso T."/>
        </authorList>
    </citation>
    <scope>NUCLEOTIDE SEQUENCE [LARGE SCALE GENOMIC DNA]</scope>
    <source>
        <strain evidence="11 12">LmjM3</strain>
    </source>
</reference>
<evidence type="ECO:0000313" key="11">
    <source>
        <dbReference type="EMBL" id="KRR05199.1"/>
    </source>
</evidence>
<evidence type="ECO:0000256" key="7">
    <source>
        <dbReference type="ARBA" id="ARBA00023136"/>
    </source>
</evidence>
<comment type="subunit">
    <text evidence="9">The complex comprises the extracytoplasmic solute receptor protein and the two transmembrane proteins.</text>
</comment>
<dbReference type="GO" id="GO:0015740">
    <property type="term" value="P:C4-dicarboxylate transport"/>
    <property type="evidence" value="ECO:0007669"/>
    <property type="project" value="TreeGrafter"/>
</dbReference>
<evidence type="ECO:0000256" key="4">
    <source>
        <dbReference type="ARBA" id="ARBA00022519"/>
    </source>
</evidence>
<comment type="caution">
    <text evidence="11">The sequence shown here is derived from an EMBL/GenBank/DDBJ whole genome shotgun (WGS) entry which is preliminary data.</text>
</comment>
<dbReference type="OrthoDB" id="7843639at2"/>
<dbReference type="EMBL" id="LLXX01000119">
    <property type="protein sequence ID" value="KRR05199.1"/>
    <property type="molecule type" value="Genomic_DNA"/>
</dbReference>
<evidence type="ECO:0000259" key="10">
    <source>
        <dbReference type="Pfam" id="PF04290"/>
    </source>
</evidence>
<comment type="similarity">
    <text evidence="8 9">Belongs to the TRAP transporter small permease family.</text>
</comment>
<feature type="transmembrane region" description="Helical" evidence="9">
    <location>
        <begin position="12"/>
        <end position="36"/>
    </location>
</feature>
<sequence length="164" mass="18491">MQKVYQRVCAAEAWIASVFLIVMVILIFLGGVMRMLGHPINWSTDVSTALFAWACFLCADIAWRKNSMMAIEVFANRLPDKLQTALRMVNYALITAFLFYLLVMGAYLSWISRVRSFQGIPEVSYSWVTMSLPVGAALLIVTTALKVRGELRGERAEYRAVDVI</sequence>
<dbReference type="InterPro" id="IPR007387">
    <property type="entry name" value="TRAP_DctQ"/>
</dbReference>
<keyword evidence="4 9" id="KW-0997">Cell inner membrane</keyword>
<feature type="transmembrane region" description="Helical" evidence="9">
    <location>
        <begin position="124"/>
        <end position="145"/>
    </location>
</feature>
<evidence type="ECO:0000256" key="1">
    <source>
        <dbReference type="ARBA" id="ARBA00004429"/>
    </source>
</evidence>
<dbReference type="GO" id="GO:0022857">
    <property type="term" value="F:transmembrane transporter activity"/>
    <property type="evidence" value="ECO:0007669"/>
    <property type="project" value="UniProtKB-UniRule"/>
</dbReference>
<keyword evidence="2 9" id="KW-0813">Transport</keyword>
<comment type="function">
    <text evidence="9">Part of the tripartite ATP-independent periplasmic (TRAP) transport system.</text>
</comment>
<evidence type="ECO:0000256" key="6">
    <source>
        <dbReference type="ARBA" id="ARBA00022989"/>
    </source>
</evidence>
<evidence type="ECO:0000256" key="8">
    <source>
        <dbReference type="ARBA" id="ARBA00038436"/>
    </source>
</evidence>
<dbReference type="PANTHER" id="PTHR35011">
    <property type="entry name" value="2,3-DIKETO-L-GULONATE TRAP TRANSPORTER SMALL PERMEASE PROTEIN YIAM"/>
    <property type="match status" value="1"/>
</dbReference>
<dbReference type="RefSeq" id="WP_057851756.1">
    <property type="nucleotide sequence ID" value="NZ_LLXX01000119.1"/>
</dbReference>
<dbReference type="AlphaFoldDB" id="A0A0R3LH37"/>
<protein>
    <recommendedName>
        <fullName evidence="9">TRAP transporter small permease protein</fullName>
    </recommendedName>
</protein>
<feature type="transmembrane region" description="Helical" evidence="9">
    <location>
        <begin position="42"/>
        <end position="63"/>
    </location>
</feature>
<keyword evidence="5 9" id="KW-0812">Transmembrane</keyword>
<evidence type="ECO:0000256" key="5">
    <source>
        <dbReference type="ARBA" id="ARBA00022692"/>
    </source>
</evidence>
<evidence type="ECO:0000256" key="2">
    <source>
        <dbReference type="ARBA" id="ARBA00022448"/>
    </source>
</evidence>
<keyword evidence="12" id="KW-1185">Reference proteome</keyword>
<accession>A0A0R3LH37</accession>
<dbReference type="PANTHER" id="PTHR35011:SF2">
    <property type="entry name" value="2,3-DIKETO-L-GULONATE TRAP TRANSPORTER SMALL PERMEASE PROTEIN YIAM"/>
    <property type="match status" value="1"/>
</dbReference>